<evidence type="ECO:0000259" key="3">
    <source>
        <dbReference type="Pfam" id="PF12808"/>
    </source>
</evidence>
<dbReference type="OrthoDB" id="4052563at2759"/>
<keyword evidence="5" id="KW-1185">Reference proteome</keyword>
<dbReference type="AlphaFoldDB" id="G3B1G6"/>
<evidence type="ECO:0000313" key="4">
    <source>
        <dbReference type="EMBL" id="EGV64968.1"/>
    </source>
</evidence>
<keyword evidence="1" id="KW-0175">Coiled coil</keyword>
<dbReference type="eggNOG" id="ENOG502R9Z8">
    <property type="taxonomic scope" value="Eukaryota"/>
</dbReference>
<feature type="region of interest" description="Disordered" evidence="2">
    <location>
        <begin position="69"/>
        <end position="90"/>
    </location>
</feature>
<feature type="coiled-coil region" evidence="1">
    <location>
        <begin position="107"/>
        <end position="134"/>
    </location>
</feature>
<dbReference type="Pfam" id="PF12808">
    <property type="entry name" value="Mto2_bdg"/>
    <property type="match status" value="1"/>
</dbReference>
<sequence length="139" mass="16461">MSSVDFTDMTNIREFHKAVFDYFTRAVDVIVNDHVKLLLKENEDTAKSGEYVNKLHKRIDELNRLNDELSRSMESSNASNEYSESSISSPRAELRIDELNRRWKAEREARVYENHEAERRLKELEQENTRLREQLNLTG</sequence>
<evidence type="ECO:0000256" key="1">
    <source>
        <dbReference type="SAM" id="Coils"/>
    </source>
</evidence>
<name>G3B1G6_CANTC</name>
<dbReference type="HOGENOM" id="CLU_1844816_0_0_1"/>
<dbReference type="EMBL" id="GL996515">
    <property type="protein sequence ID" value="EGV64968.1"/>
    <property type="molecule type" value="Genomic_DNA"/>
</dbReference>
<dbReference type="Proteomes" id="UP000000707">
    <property type="component" value="Unassembled WGS sequence"/>
</dbReference>
<proteinExistence type="predicted"/>
<dbReference type="STRING" id="590646.G3B1G6"/>
<protein>
    <recommendedName>
        <fullName evidence="3">Mto1-like Mto2p-binding domain-containing protein</fullName>
    </recommendedName>
</protein>
<evidence type="ECO:0000313" key="5">
    <source>
        <dbReference type="Proteomes" id="UP000000707"/>
    </source>
</evidence>
<evidence type="ECO:0000256" key="2">
    <source>
        <dbReference type="SAM" id="MobiDB-lite"/>
    </source>
</evidence>
<organism evidence="5">
    <name type="scientific">Candida tenuis (strain ATCC 10573 / BCRC 21748 / CBS 615 / JCM 9827 / NBRC 10315 / NRRL Y-1498 / VKM Y-70)</name>
    <name type="common">Yeast</name>
    <name type="synonym">Yamadazyma tenuis</name>
    <dbReference type="NCBI Taxonomy" id="590646"/>
    <lineage>
        <taxon>Eukaryota</taxon>
        <taxon>Fungi</taxon>
        <taxon>Dikarya</taxon>
        <taxon>Ascomycota</taxon>
        <taxon>Saccharomycotina</taxon>
        <taxon>Pichiomycetes</taxon>
        <taxon>Debaryomycetaceae</taxon>
        <taxon>Yamadazyma</taxon>
    </lineage>
</organism>
<accession>G3B1G6</accession>
<feature type="compositionally biased region" description="Low complexity" evidence="2">
    <location>
        <begin position="72"/>
        <end position="89"/>
    </location>
</feature>
<gene>
    <name evidence="4" type="ORF">CANTEDRAFT_113713</name>
</gene>
<dbReference type="InterPro" id="IPR024545">
    <property type="entry name" value="Mto1-like_Mto2p-bd"/>
</dbReference>
<reference evidence="4 5" key="1">
    <citation type="journal article" date="2011" name="Proc. Natl. Acad. Sci. U.S.A.">
        <title>Comparative genomics of xylose-fermenting fungi for enhanced biofuel production.</title>
        <authorList>
            <person name="Wohlbach D.J."/>
            <person name="Kuo A."/>
            <person name="Sato T.K."/>
            <person name="Potts K.M."/>
            <person name="Salamov A.A."/>
            <person name="LaButti K.M."/>
            <person name="Sun H."/>
            <person name="Clum A."/>
            <person name="Pangilinan J.L."/>
            <person name="Lindquist E.A."/>
            <person name="Lucas S."/>
            <person name="Lapidus A."/>
            <person name="Jin M."/>
            <person name="Gunawan C."/>
            <person name="Balan V."/>
            <person name="Dale B.E."/>
            <person name="Jeffries T.W."/>
            <person name="Zinkel R."/>
            <person name="Barry K.W."/>
            <person name="Grigoriev I.V."/>
            <person name="Gasch A.P."/>
        </authorList>
    </citation>
    <scope>NUCLEOTIDE SEQUENCE [LARGE SCALE GENOMIC DNA]</scope>
    <source>
        <strain evidence="5">ATCC 10573 / BCRC 21748 / CBS 615 / JCM 9827 / NBRC 10315 / NRRL Y-1498 / VKM Y-70</strain>
    </source>
</reference>
<feature type="domain" description="Mto1-like Mto2p-binding" evidence="3">
    <location>
        <begin position="95"/>
        <end position="137"/>
    </location>
</feature>